<dbReference type="AlphaFoldDB" id="A0A6J6YP11"/>
<evidence type="ECO:0000313" key="3">
    <source>
        <dbReference type="EMBL" id="CAB4809018.1"/>
    </source>
</evidence>
<reference evidence="3" key="1">
    <citation type="submission" date="2020-05" db="EMBL/GenBank/DDBJ databases">
        <authorList>
            <person name="Chiriac C."/>
            <person name="Salcher M."/>
            <person name="Ghai R."/>
            <person name="Kavagutti S V."/>
        </authorList>
    </citation>
    <scope>NUCLEOTIDE SEQUENCE</scope>
</reference>
<dbReference type="EMBL" id="CAEZXS010000008">
    <property type="protein sequence ID" value="CAB4686573.1"/>
    <property type="molecule type" value="Genomic_DNA"/>
</dbReference>
<evidence type="ECO:0000313" key="4">
    <source>
        <dbReference type="EMBL" id="CAB4976102.1"/>
    </source>
</evidence>
<dbReference type="EMBL" id="CAFBQW010000035">
    <property type="protein sequence ID" value="CAB5063857.1"/>
    <property type="molecule type" value="Genomic_DNA"/>
</dbReference>
<feature type="transmembrane region" description="Helical" evidence="1">
    <location>
        <begin position="47"/>
        <end position="65"/>
    </location>
</feature>
<evidence type="ECO:0000313" key="5">
    <source>
        <dbReference type="EMBL" id="CAB5029431.1"/>
    </source>
</evidence>
<evidence type="ECO:0000313" key="6">
    <source>
        <dbReference type="EMBL" id="CAB5063857.1"/>
    </source>
</evidence>
<feature type="transmembrane region" description="Helical" evidence="1">
    <location>
        <begin position="85"/>
        <end position="105"/>
    </location>
</feature>
<evidence type="ECO:0000313" key="2">
    <source>
        <dbReference type="EMBL" id="CAB4686573.1"/>
    </source>
</evidence>
<keyword evidence="1" id="KW-1133">Transmembrane helix</keyword>
<name>A0A6J6YP11_9ZZZZ</name>
<feature type="transmembrane region" description="Helical" evidence="1">
    <location>
        <begin position="21"/>
        <end position="41"/>
    </location>
</feature>
<protein>
    <submittedName>
        <fullName evidence="3">Unannotated protein</fullName>
    </submittedName>
</protein>
<accession>A0A6J6YP11</accession>
<proteinExistence type="predicted"/>
<keyword evidence="1" id="KW-0812">Transmembrane</keyword>
<dbReference type="EMBL" id="CAFBPW010000034">
    <property type="protein sequence ID" value="CAB5029431.1"/>
    <property type="molecule type" value="Genomic_DNA"/>
</dbReference>
<organism evidence="3">
    <name type="scientific">freshwater metagenome</name>
    <dbReference type="NCBI Taxonomy" id="449393"/>
    <lineage>
        <taxon>unclassified sequences</taxon>
        <taxon>metagenomes</taxon>
        <taxon>ecological metagenomes</taxon>
    </lineage>
</organism>
<feature type="transmembrane region" description="Helical" evidence="1">
    <location>
        <begin position="111"/>
        <end position="130"/>
    </location>
</feature>
<sequence length="164" mass="17621">MRDKQDSPILSEITSLGGFGRAWSVGIILFSAARALLAWPALGRYGVNPWLFLGLDLLTAPPYGISQAVTVKILRDPTRPPRDAFGWGTVVVAMFLAPYAYIFLVSGEMPVLAYAGLLAWIVLFGSLAVFRMVRQVRAPVAAVDEGITSETNLSPPRSAAEAGN</sequence>
<evidence type="ECO:0000256" key="1">
    <source>
        <dbReference type="SAM" id="Phobius"/>
    </source>
</evidence>
<gene>
    <name evidence="2" type="ORF">UFOPK2582_00149</name>
    <name evidence="3" type="ORF">UFOPK3046_01023</name>
    <name evidence="4" type="ORF">UFOPK3914_00744</name>
    <name evidence="5" type="ORF">UFOPK4173_00470</name>
    <name evidence="6" type="ORF">UFOPK4354_00480</name>
</gene>
<dbReference type="EMBL" id="CAFBOG010000053">
    <property type="protein sequence ID" value="CAB4976102.1"/>
    <property type="molecule type" value="Genomic_DNA"/>
</dbReference>
<dbReference type="EMBL" id="CAFAAQ010000083">
    <property type="protein sequence ID" value="CAB4809018.1"/>
    <property type="molecule type" value="Genomic_DNA"/>
</dbReference>
<keyword evidence="1" id="KW-0472">Membrane</keyword>